<keyword evidence="4" id="KW-1185">Reference proteome</keyword>
<dbReference type="PANTHER" id="PTHR43581:SF2">
    <property type="entry name" value="EXCINUCLEASE ATPASE SUBUNIT"/>
    <property type="match status" value="1"/>
</dbReference>
<name>A0ABT7VR35_9GAMM</name>
<evidence type="ECO:0000313" key="4">
    <source>
        <dbReference type="Proteomes" id="UP001171945"/>
    </source>
</evidence>
<dbReference type="Pfam" id="PF13304">
    <property type="entry name" value="AAA_21"/>
    <property type="match status" value="1"/>
</dbReference>
<organism evidence="3 4">
    <name type="scientific">Candidatus Marithioploca araucensis</name>
    <dbReference type="NCBI Taxonomy" id="70273"/>
    <lineage>
        <taxon>Bacteria</taxon>
        <taxon>Pseudomonadati</taxon>
        <taxon>Pseudomonadota</taxon>
        <taxon>Gammaproteobacteria</taxon>
        <taxon>Thiotrichales</taxon>
        <taxon>Thiotrichaceae</taxon>
        <taxon>Candidatus Marithioploca</taxon>
    </lineage>
</organism>
<dbReference type="SUPFAM" id="SSF52540">
    <property type="entry name" value="P-loop containing nucleoside triphosphate hydrolases"/>
    <property type="match status" value="1"/>
</dbReference>
<gene>
    <name evidence="3" type="ORF">QUF54_02135</name>
</gene>
<reference evidence="3" key="1">
    <citation type="submission" date="2023-06" db="EMBL/GenBank/DDBJ databases">
        <title>Uncultivated large filamentous bacteria from sulfidic sediments reveal new species and different genomic features in energy metabolism and defense.</title>
        <authorList>
            <person name="Fonseca A."/>
        </authorList>
    </citation>
    <scope>NUCLEOTIDE SEQUENCE</scope>
    <source>
        <strain evidence="3">HSG4</strain>
    </source>
</reference>
<comment type="caution">
    <text evidence="3">The sequence shown here is derived from an EMBL/GenBank/DDBJ whole genome shotgun (WGS) entry which is preliminary data.</text>
</comment>
<dbReference type="Pfam" id="PF13476">
    <property type="entry name" value="AAA_23"/>
    <property type="match status" value="1"/>
</dbReference>
<evidence type="ECO:0000259" key="1">
    <source>
        <dbReference type="Pfam" id="PF13304"/>
    </source>
</evidence>
<evidence type="ECO:0000313" key="3">
    <source>
        <dbReference type="EMBL" id="MDM8562131.1"/>
    </source>
</evidence>
<dbReference type="InterPro" id="IPR051396">
    <property type="entry name" value="Bact_Antivir_Def_Nuclease"/>
</dbReference>
<feature type="domain" description="Rad50/SbcC-type AAA" evidence="2">
    <location>
        <begin position="5"/>
        <end position="153"/>
    </location>
</feature>
<dbReference type="Proteomes" id="UP001171945">
    <property type="component" value="Unassembled WGS sequence"/>
</dbReference>
<dbReference type="InterPro" id="IPR027417">
    <property type="entry name" value="P-loop_NTPase"/>
</dbReference>
<dbReference type="InterPro" id="IPR038729">
    <property type="entry name" value="Rad50/SbcC_AAA"/>
</dbReference>
<dbReference type="Gene3D" id="3.40.50.300">
    <property type="entry name" value="P-loop containing nucleotide triphosphate hydrolases"/>
    <property type="match status" value="1"/>
</dbReference>
<dbReference type="PANTHER" id="PTHR43581">
    <property type="entry name" value="ATP/GTP PHOSPHATASE"/>
    <property type="match status" value="1"/>
</dbReference>
<dbReference type="EMBL" id="JAUCGM010000067">
    <property type="protein sequence ID" value="MDM8562131.1"/>
    <property type="molecule type" value="Genomic_DNA"/>
</dbReference>
<accession>A0ABT7VR35</accession>
<protein>
    <submittedName>
        <fullName evidence="3">AAA family ATPase</fullName>
    </submittedName>
</protein>
<evidence type="ECO:0000259" key="2">
    <source>
        <dbReference type="Pfam" id="PF13476"/>
    </source>
</evidence>
<sequence length="432" mass="50000">MKIHKLRLKNFRGFEEKIINFHPHFNVIIGVNGTGKTATLEGLCVAIGSFFLGIDYAENRHIQNDDIRIVNYEDDMQEQFPVQVDCWGTVLDQNLNWQRELTGHHNKTTFIKAKNIKELSKNIQEKIRGGKDIELPIIVYYATERLWKERLDSGKTILPSRFRGYYNGLRPTSCLKFFLKWFKEKEMAAIQHGKDYMALKVVRKAVSCCVADCVNIYYELNPDKEQTLMMELKGGKILPFRLLSDGARNMLAMVADIAFRCTLLNPKLGEEAAIKTSGVVLIDELDLHLHPSWQKQTVYNLKRTFPQIQFITTTHSPFVIQELDEGELIRLDSEAVGEYVDQSIEDIAENVQGVENPQWSRKRQQMYETAKQYYQTLQKMNGDISHEEVRRLRAKLDELSTPFADNLAYHAFLEQERLFKEAELGILSDSLL</sequence>
<dbReference type="InterPro" id="IPR003959">
    <property type="entry name" value="ATPase_AAA_core"/>
</dbReference>
<feature type="domain" description="ATPase AAA-type core" evidence="1">
    <location>
        <begin position="226"/>
        <end position="320"/>
    </location>
</feature>
<proteinExistence type="predicted"/>